<comment type="similarity">
    <text evidence="2">Belongs to the polyprenol kinase family.</text>
</comment>
<comment type="pathway">
    <text evidence="11">Cofactor biosynthesis; tocopherol biosynthesis.</text>
</comment>
<evidence type="ECO:0000256" key="1">
    <source>
        <dbReference type="ARBA" id="ARBA00004508"/>
    </source>
</evidence>
<reference evidence="14" key="1">
    <citation type="journal article" date="2020" name="bioRxiv">
        <title>Comparative genomics of Chlamydomonas.</title>
        <authorList>
            <person name="Craig R.J."/>
            <person name="Hasan A.R."/>
            <person name="Ness R.W."/>
            <person name="Keightley P.D."/>
        </authorList>
    </citation>
    <scope>NUCLEOTIDE SEQUENCE</scope>
    <source>
        <strain evidence="14">CCAP 11/70</strain>
    </source>
</reference>
<dbReference type="GO" id="GO:0010276">
    <property type="term" value="F:phytol kinase activity"/>
    <property type="evidence" value="ECO:0007669"/>
    <property type="project" value="UniProtKB-EC"/>
</dbReference>
<keyword evidence="6" id="KW-0812">Transmembrane</keyword>
<keyword evidence="15" id="KW-1185">Reference proteome</keyword>
<evidence type="ECO:0000256" key="12">
    <source>
        <dbReference type="ARBA" id="ARBA00039024"/>
    </source>
</evidence>
<dbReference type="SUPFAM" id="SSF144232">
    <property type="entry name" value="HIT/MYND zinc finger-like"/>
    <property type="match status" value="1"/>
</dbReference>
<evidence type="ECO:0000256" key="6">
    <source>
        <dbReference type="ARBA" id="ARBA00022692"/>
    </source>
</evidence>
<evidence type="ECO:0000256" key="3">
    <source>
        <dbReference type="ARBA" id="ARBA00022528"/>
    </source>
</evidence>
<dbReference type="EC" id="2.7.1.182" evidence="12"/>
<evidence type="ECO:0000256" key="2">
    <source>
        <dbReference type="ARBA" id="ARBA00010794"/>
    </source>
</evidence>
<dbReference type="GO" id="GO:0009507">
    <property type="term" value="C:chloroplast"/>
    <property type="evidence" value="ECO:0007669"/>
    <property type="project" value="UniProtKB-SubCell"/>
</dbReference>
<dbReference type="InterPro" id="IPR039606">
    <property type="entry name" value="Phytol/farnesol_kinase"/>
</dbReference>
<comment type="caution">
    <text evidence="14">The sequence shown here is derived from an EMBL/GenBank/DDBJ whole genome shotgun (WGS) entry which is preliminary data.</text>
</comment>
<evidence type="ECO:0000313" key="14">
    <source>
        <dbReference type="EMBL" id="KAG2495187.1"/>
    </source>
</evidence>
<evidence type="ECO:0000256" key="7">
    <source>
        <dbReference type="ARBA" id="ARBA00022777"/>
    </source>
</evidence>
<evidence type="ECO:0000256" key="13">
    <source>
        <dbReference type="ARBA" id="ARBA00048889"/>
    </source>
</evidence>
<proteinExistence type="inferred from homology"/>
<dbReference type="EMBL" id="JAEHOE010000026">
    <property type="protein sequence ID" value="KAG2495187.1"/>
    <property type="molecule type" value="Genomic_DNA"/>
</dbReference>
<keyword evidence="10" id="KW-0472">Membrane</keyword>
<accession>A0A835Y4U5</accession>
<sequence>MRQQVATEPEPAVEGGLSSLYFEEQECAKVLAALRRREPFADVAAAYQLGMRLARAAALSLQGCPGLTAASCGASGEGAWEALVAAHDPSGWQDPASPPLPPPGSVAGGRVPQDHLGGWWKAAVAWAGLHRRQGGRPGPYLGLGQTAKLISIRRPVFDHILLPGGTPTLPTGAVAAARAGQLRAFEGLIRHPDALRFMPRQGLLPVATWTDLLTHSQAADVASLAGTVAKLLRRRPSPEEGLGGVTALARRFGLMAGRDAPAEGLQRRHVAVQAAAGGVGAIPAVGSAAASGDGSGARPDLPLSAACIALQLLPEAARVGRALAEAVLPRLSAPAPPPELRPLEDLVALLLDWMPPLVLAARTLELSKATGEGARPRAGAESREVAAAATPAQAAPAAGAWDKLLWRQLDPAWALAAALRLVPTCSCPWELERPETGPGACTLLGPSIRLLREALGPGGACEEPQLLTQLEALSACSRLSEAADLGRGLGASPGPAQLYAGATAVLASPAEARRALPGCSNPACTNLAGPAEAALRLRHCGGCGGAARYCCEGCRQAHWAAGHAEECGAAAGSSQAGGQGG</sequence>
<dbReference type="Proteomes" id="UP000612055">
    <property type="component" value="Unassembled WGS sequence"/>
</dbReference>
<name>A0A835Y4U5_9CHLO</name>
<evidence type="ECO:0000256" key="10">
    <source>
        <dbReference type="ARBA" id="ARBA00023136"/>
    </source>
</evidence>
<dbReference type="PANTHER" id="PTHR32523:SF8">
    <property type="entry name" value="DOLICHOL KINASE"/>
    <property type="match status" value="1"/>
</dbReference>
<organism evidence="14 15">
    <name type="scientific">Edaphochlamys debaryana</name>
    <dbReference type="NCBI Taxonomy" id="47281"/>
    <lineage>
        <taxon>Eukaryota</taxon>
        <taxon>Viridiplantae</taxon>
        <taxon>Chlorophyta</taxon>
        <taxon>core chlorophytes</taxon>
        <taxon>Chlorophyceae</taxon>
        <taxon>CS clade</taxon>
        <taxon>Chlamydomonadales</taxon>
        <taxon>Chlamydomonadales incertae sedis</taxon>
        <taxon>Edaphochlamys</taxon>
    </lineage>
</organism>
<evidence type="ECO:0000256" key="8">
    <source>
        <dbReference type="ARBA" id="ARBA00022946"/>
    </source>
</evidence>
<evidence type="ECO:0000256" key="9">
    <source>
        <dbReference type="ARBA" id="ARBA00022989"/>
    </source>
</evidence>
<comment type="catalytic activity">
    <reaction evidence="13">
        <text>phytol + CTP = phytyl phosphate + CDP + H(+)</text>
        <dbReference type="Rhea" id="RHEA:38055"/>
        <dbReference type="ChEBI" id="CHEBI:15378"/>
        <dbReference type="ChEBI" id="CHEBI:17327"/>
        <dbReference type="ChEBI" id="CHEBI:37563"/>
        <dbReference type="ChEBI" id="CHEBI:58069"/>
        <dbReference type="ChEBI" id="CHEBI:75483"/>
        <dbReference type="EC" id="2.7.1.182"/>
    </reaction>
</comment>
<dbReference type="GO" id="GO:0016020">
    <property type="term" value="C:membrane"/>
    <property type="evidence" value="ECO:0007669"/>
    <property type="project" value="UniProtKB-SubCell"/>
</dbReference>
<keyword evidence="4" id="KW-0934">Plastid</keyword>
<protein>
    <recommendedName>
        <fullName evidence="12">phytol kinase</fullName>
        <ecNumber evidence="12">2.7.1.182</ecNumber>
    </recommendedName>
</protein>
<evidence type="ECO:0000313" key="15">
    <source>
        <dbReference type="Proteomes" id="UP000612055"/>
    </source>
</evidence>
<evidence type="ECO:0000256" key="5">
    <source>
        <dbReference type="ARBA" id="ARBA00022679"/>
    </source>
</evidence>
<gene>
    <name evidence="14" type="ORF">HYH03_006793</name>
</gene>
<keyword evidence="3" id="KW-0150">Chloroplast</keyword>
<comment type="subcellular location">
    <subcellularLocation>
        <location evidence="1">Plastid</location>
        <location evidence="1">Chloroplast membrane</location>
        <topology evidence="1">Multi-pass membrane protein</topology>
    </subcellularLocation>
</comment>
<keyword evidence="5" id="KW-0808">Transferase</keyword>
<keyword evidence="7" id="KW-0418">Kinase</keyword>
<dbReference type="PANTHER" id="PTHR32523">
    <property type="entry name" value="PHYTOL KINASE 1, CHLOROPLASTIC"/>
    <property type="match status" value="1"/>
</dbReference>
<evidence type="ECO:0000256" key="4">
    <source>
        <dbReference type="ARBA" id="ARBA00022640"/>
    </source>
</evidence>
<keyword evidence="9" id="KW-1133">Transmembrane helix</keyword>
<dbReference type="AlphaFoldDB" id="A0A835Y4U5"/>
<evidence type="ECO:0000256" key="11">
    <source>
        <dbReference type="ARBA" id="ARBA00024015"/>
    </source>
</evidence>
<keyword evidence="8" id="KW-0809">Transit peptide</keyword>